<feature type="region of interest" description="Disordered" evidence="1">
    <location>
        <begin position="54"/>
        <end position="73"/>
    </location>
</feature>
<dbReference type="AlphaFoldDB" id="A0A1H8FP40"/>
<evidence type="ECO:0000256" key="1">
    <source>
        <dbReference type="SAM" id="MobiDB-lite"/>
    </source>
</evidence>
<keyword evidence="3" id="KW-1185">Reference proteome</keyword>
<dbReference type="OrthoDB" id="5382028at2"/>
<evidence type="ECO:0000313" key="3">
    <source>
        <dbReference type="Proteomes" id="UP000182719"/>
    </source>
</evidence>
<gene>
    <name evidence="2" type="ORF">SAMN05444354_13822</name>
</gene>
<proteinExistence type="predicted"/>
<protein>
    <submittedName>
        <fullName evidence="2">Uncharacterized protein</fullName>
    </submittedName>
</protein>
<dbReference type="Proteomes" id="UP000182719">
    <property type="component" value="Unassembled WGS sequence"/>
</dbReference>
<sequence>MLQTPMNEWILKAVQIETALLALGEIELPEQVHGLQNEARDKVRALLNAWKGRKPAEEKREWKQEKFPGGAPQDEELAGMVKELKKESADFTVYRYTSGKDTVETLVADTQAWMVAGGEYYYGQWDEEEQVLEVGRDDEHDEPGSGLVLKLTGELVHTFSDEA</sequence>
<reference evidence="3" key="1">
    <citation type="submission" date="2016-10" db="EMBL/GenBank/DDBJ databases">
        <authorList>
            <person name="Varghese N."/>
            <person name="Submissions S."/>
        </authorList>
    </citation>
    <scope>NUCLEOTIDE SEQUENCE [LARGE SCALE GENOMIC DNA]</scope>
    <source>
        <strain evidence="3">DSM 17044</strain>
    </source>
</reference>
<name>A0A1H8FP40_STIAU</name>
<organism evidence="2 3">
    <name type="scientific">Stigmatella aurantiaca</name>
    <dbReference type="NCBI Taxonomy" id="41"/>
    <lineage>
        <taxon>Bacteria</taxon>
        <taxon>Pseudomonadati</taxon>
        <taxon>Myxococcota</taxon>
        <taxon>Myxococcia</taxon>
        <taxon>Myxococcales</taxon>
        <taxon>Cystobacterineae</taxon>
        <taxon>Archangiaceae</taxon>
        <taxon>Stigmatella</taxon>
    </lineage>
</organism>
<evidence type="ECO:0000313" key="2">
    <source>
        <dbReference type="EMBL" id="SEN33345.1"/>
    </source>
</evidence>
<dbReference type="RefSeq" id="WP_075011419.1">
    <property type="nucleotide sequence ID" value="NZ_FOAP01000038.1"/>
</dbReference>
<feature type="compositionally biased region" description="Basic and acidic residues" evidence="1">
    <location>
        <begin position="54"/>
        <end position="66"/>
    </location>
</feature>
<dbReference type="EMBL" id="FOAP01000038">
    <property type="protein sequence ID" value="SEN33345.1"/>
    <property type="molecule type" value="Genomic_DNA"/>
</dbReference>
<accession>A0A1H8FP40</accession>